<keyword evidence="3" id="KW-1185">Reference proteome</keyword>
<feature type="transmembrane region" description="Helical" evidence="1">
    <location>
        <begin position="678"/>
        <end position="695"/>
    </location>
</feature>
<gene>
    <name evidence="2" type="ORF">X271_00417</name>
</gene>
<dbReference type="Proteomes" id="UP000019450">
    <property type="component" value="Chromosome"/>
</dbReference>
<feature type="transmembrane region" description="Helical" evidence="1">
    <location>
        <begin position="291"/>
        <end position="312"/>
    </location>
</feature>
<evidence type="ECO:0000313" key="2">
    <source>
        <dbReference type="EMBL" id="AHK22522.1"/>
    </source>
</evidence>
<dbReference type="HOGENOM" id="CLU_393147_0_0_14"/>
<reference evidence="2 3" key="1">
    <citation type="journal article" date="2014" name="Genome Biol. Evol.">
        <title>Phylogenomics of "Candidatus Hepatoplasma crinochetorum," a Lineage of Mollicutes Associated with Noninsect Arthropods.</title>
        <authorList>
            <person name="Leclercq S."/>
            <person name="Dittmer J."/>
            <person name="Bouchon D."/>
            <person name="Cordaux R."/>
        </authorList>
    </citation>
    <scope>NUCLEOTIDE SEQUENCE [LARGE SCALE GENOMIC DNA]</scope>
    <source>
        <strain evidence="2 3">Av</strain>
    </source>
</reference>
<evidence type="ECO:0000313" key="3">
    <source>
        <dbReference type="Proteomes" id="UP000019450"/>
    </source>
</evidence>
<dbReference type="KEGG" id="hcr:X271_00417"/>
<dbReference type="STRING" id="1427984.X271_00417"/>
<dbReference type="EMBL" id="CP006932">
    <property type="protein sequence ID" value="AHK22522.1"/>
    <property type="molecule type" value="Genomic_DNA"/>
</dbReference>
<accession>W8GJW6</accession>
<keyword evidence="1" id="KW-1133">Transmembrane helix</keyword>
<evidence type="ECO:0000256" key="1">
    <source>
        <dbReference type="SAM" id="Phobius"/>
    </source>
</evidence>
<dbReference type="AlphaFoldDB" id="W8GJW6"/>
<dbReference type="RefSeq" id="WP_128824176.1">
    <property type="nucleotide sequence ID" value="NZ_CP006932.1"/>
</dbReference>
<feature type="transmembrane region" description="Helical" evidence="1">
    <location>
        <begin position="531"/>
        <end position="548"/>
    </location>
</feature>
<proteinExistence type="predicted"/>
<dbReference type="PATRIC" id="fig|1427984.3.peg.403"/>
<name>W8GJW6_9MOLU</name>
<feature type="transmembrane region" description="Helical" evidence="1">
    <location>
        <begin position="417"/>
        <end position="440"/>
    </location>
</feature>
<sequence>MNKKTAIIFKKIEDRKKCDIFFKENISNFKNYQSFLISEFKENNFYKISIELKLKNFDSFIYFESFEKGFDYYQIRKHKIIKIDRIDLNLYFIFKNKEKIFFNYQDVNKLFIVYKKAIEKNKNFVKTSDVKNNENILIVGNNIFKKEDFSFQFEKLNLLNNFKDLSEFKKYIFDKIGFYNINTRESIKIDPNYFDDFLEKVNNNFFDGKNNNLKIKLIKKSEDQEKIYYDFSHNYGKFLIIKNKKNKKYQFEVNFYLKNKVEVLNSKNKLKSIISKYSNPFQKKKISLKKILLIFSSFAILAVTLWLTFGVIYEGSYDNVFDILGAGTDTFWFYLLILNFFVSIFFSMALMLLFNYIEKKKFNWKNAFKWFIAAQIRFFVLGLTGNHILSIFFYTLYMNKAIKIPKPKIGGIIGAGFIFRGVIHLLSGVIFVTIGFAYLFSFNISSFNMDYYIYLILGLSLGGLFISTGFSIVSGLAIINTRIHNIYLYFNLKYNLIFHKNKDYFHLYNLIENKSYELKISSKTWLKNKKLLIRTGLVIFLFFIFEAIETMAAYDLTVNYVNTELIPNNIDQIIVNFPNIDPDTVYLNTQYNFIEFAGLRSIVKNANDFFPFIPFGYVEYLVNGLYQILLWQNVYQIAEINNIPFTPDTWKIDINGFIDIFSASTTFVTMFFGKYMRLLFSLFIFIYFIFYAFVFKSSKNT</sequence>
<feature type="transmembrane region" description="Helical" evidence="1">
    <location>
        <begin position="332"/>
        <end position="357"/>
    </location>
</feature>
<feature type="transmembrane region" description="Helical" evidence="1">
    <location>
        <begin position="378"/>
        <end position="397"/>
    </location>
</feature>
<protein>
    <submittedName>
        <fullName evidence="2">Uncharacterized protein</fullName>
    </submittedName>
</protein>
<feature type="transmembrane region" description="Helical" evidence="1">
    <location>
        <begin position="452"/>
        <end position="479"/>
    </location>
</feature>
<organism evidence="2 3">
    <name type="scientific">Candidatus Hepatoplasma crinochetorum Av</name>
    <dbReference type="NCBI Taxonomy" id="1427984"/>
    <lineage>
        <taxon>Bacteria</taxon>
        <taxon>Bacillati</taxon>
        <taxon>Mycoplasmatota</taxon>
        <taxon>Mollicutes</taxon>
        <taxon>Candidatus Hepatoplasmataceae</taxon>
        <taxon>Candidatus Hepatoplasma</taxon>
    </lineage>
</organism>
<keyword evidence="1" id="KW-0472">Membrane</keyword>
<keyword evidence="1" id="KW-0812">Transmembrane</keyword>